<reference evidence="2" key="1">
    <citation type="journal article" date="2010" name="Genome Res.">
        <title>Population genomic sequencing of Coccidioides fungi reveals recent hybridization and transposon control.</title>
        <authorList>
            <person name="Neafsey D.E."/>
            <person name="Barker B.M."/>
            <person name="Sharpton T.J."/>
            <person name="Stajich J.E."/>
            <person name="Park D.J."/>
            <person name="Whiston E."/>
            <person name="Hung C.-Y."/>
            <person name="McMahan C."/>
            <person name="White J."/>
            <person name="Sykes S."/>
            <person name="Heiman D."/>
            <person name="Young S."/>
            <person name="Zeng Q."/>
            <person name="Abouelleil A."/>
            <person name="Aftuck L."/>
            <person name="Bessette D."/>
            <person name="Brown A."/>
            <person name="FitzGerald M."/>
            <person name="Lui A."/>
            <person name="Macdonald J.P."/>
            <person name="Priest M."/>
            <person name="Orbach M.J."/>
            <person name="Galgiani J.N."/>
            <person name="Kirkland T.N."/>
            <person name="Cole G.T."/>
            <person name="Birren B.W."/>
            <person name="Henn M.R."/>
            <person name="Taylor J.W."/>
            <person name="Rounsley S.D."/>
        </authorList>
    </citation>
    <scope>NUCLEOTIDE SEQUENCE [LARGE SCALE GENOMIC DNA]</scope>
    <source>
        <strain evidence="2">H538.4</strain>
    </source>
</reference>
<dbReference type="AlphaFoldDB" id="A0A0J8RF17"/>
<accession>A0A0J8RF17</accession>
<evidence type="ECO:0000313" key="1">
    <source>
        <dbReference type="EMBL" id="KMU83156.1"/>
    </source>
</evidence>
<organism evidence="1 2">
    <name type="scientific">Coccidioides immitis H538.4</name>
    <dbReference type="NCBI Taxonomy" id="396776"/>
    <lineage>
        <taxon>Eukaryota</taxon>
        <taxon>Fungi</taxon>
        <taxon>Dikarya</taxon>
        <taxon>Ascomycota</taxon>
        <taxon>Pezizomycotina</taxon>
        <taxon>Eurotiomycetes</taxon>
        <taxon>Eurotiomycetidae</taxon>
        <taxon>Onygenales</taxon>
        <taxon>Onygenaceae</taxon>
        <taxon>Coccidioides</taxon>
    </lineage>
</organism>
<gene>
    <name evidence="1" type="ORF">CIHG_00938</name>
</gene>
<dbReference type="VEuPathDB" id="FungiDB:CIHG_00938"/>
<sequence>MLRMSVSGLTYPDLVLVSTASRSVFYQRLLGRLFDQYSSDIARLLPRAYTRLLL</sequence>
<dbReference type="EMBL" id="DS016982">
    <property type="protein sequence ID" value="KMU83156.1"/>
    <property type="molecule type" value="Genomic_DNA"/>
</dbReference>
<protein>
    <submittedName>
        <fullName evidence="1">Uncharacterized protein</fullName>
    </submittedName>
</protein>
<evidence type="ECO:0000313" key="2">
    <source>
        <dbReference type="Proteomes" id="UP000054563"/>
    </source>
</evidence>
<name>A0A0J8RF17_COCIT</name>
<proteinExistence type="predicted"/>
<dbReference type="Proteomes" id="UP000054563">
    <property type="component" value="Unassembled WGS sequence"/>
</dbReference>